<evidence type="ECO:0000313" key="6">
    <source>
        <dbReference type="EMBL" id="OLO03994.1"/>
    </source>
</evidence>
<dbReference type="OrthoDB" id="7348379at2"/>
<comment type="similarity">
    <text evidence="2">Belongs to the EfeM/EfeO family.</text>
</comment>
<reference evidence="6 7" key="1">
    <citation type="submission" date="2016-12" db="EMBL/GenBank/DDBJ databases">
        <title>Draft genome sequences of strains Salinicola socius SMB35, Salinicola sp. MH3R3-1 and Chromohalobacter sp. SMB17 from the Verkhnekamsk potash mining region of Russia.</title>
        <authorList>
            <person name="Mavrodi D.V."/>
            <person name="Olsson B.E."/>
            <person name="Korsakova E.S."/>
            <person name="Pyankova A."/>
            <person name="Mavrodi O.V."/>
            <person name="Plotnikova E.G."/>
        </authorList>
    </citation>
    <scope>NUCLEOTIDE SEQUENCE [LARGE SCALE GENOMIC DNA]</scope>
    <source>
        <strain evidence="6 7">SMB35</strain>
    </source>
</reference>
<dbReference type="STRING" id="404433.BTW07_11990"/>
<name>A0A1Q8SRD4_9GAMM</name>
<dbReference type="PANTHER" id="PTHR39192">
    <property type="entry name" value="IRON UPTAKE SYSTEM COMPONENT EFEO"/>
    <property type="match status" value="1"/>
</dbReference>
<dbReference type="Pfam" id="PF09375">
    <property type="entry name" value="Peptidase_M75"/>
    <property type="match status" value="1"/>
</dbReference>
<dbReference type="PANTHER" id="PTHR39192:SF1">
    <property type="entry name" value="IRON UPTAKE SYSTEM COMPONENT EFEO"/>
    <property type="match status" value="1"/>
</dbReference>
<accession>A0A1Q8SRD4</accession>
<evidence type="ECO:0008006" key="8">
    <source>
        <dbReference type="Google" id="ProtNLM"/>
    </source>
</evidence>
<dbReference type="InterPro" id="IPR038352">
    <property type="entry name" value="Imelysin_sf"/>
</dbReference>
<feature type="domain" description="Imelysin-like" evidence="4">
    <location>
        <begin position="153"/>
        <end position="370"/>
    </location>
</feature>
<dbReference type="GO" id="GO:0042597">
    <property type="term" value="C:periplasmic space"/>
    <property type="evidence" value="ECO:0007669"/>
    <property type="project" value="UniProtKB-SubCell"/>
</dbReference>
<dbReference type="Pfam" id="PF13473">
    <property type="entry name" value="Cupredoxin_1"/>
    <property type="match status" value="1"/>
</dbReference>
<sequence>MTRTAAQLAPPSPRAMRLGLVLSLLLMIVALGVFTLSLKAVQPVGDSDYIVNVTATGCQPDQLEVAAGRRTFTVVNQSDRAIEWEIIDGVMVLAERENIAPGLRQPLTATLKAGDYVMTCGLLSNPQGALHVRASESDAEASPLPATAFIGPLAEYRVYTTLQLRKLQASAGDLRDAIATDDLEAARQAFRQARRIDLHLAMPIGLYSDLDQRLNAHADDFEKRGEDPEFVGFHRLAEGLFTDESTAGLNAIADRLVTDVDTLAARLKSASIPPAQLADGTARVLETWLDHHRDDRTIGERDLDDLVALTEGADKIVSLLSPLLERQSPDTLQTLQTQLNSLQQELPTASGSSTSGQGDADGLLRATDAVAKSLAGINQALTLEG</sequence>
<dbReference type="RefSeq" id="WP_075570402.1">
    <property type="nucleotide sequence ID" value="NZ_MSDO01000017.1"/>
</dbReference>
<keyword evidence="3" id="KW-0732">Signal</keyword>
<comment type="subcellular location">
    <subcellularLocation>
        <location evidence="1">Periplasm</location>
    </subcellularLocation>
</comment>
<dbReference type="InterPro" id="IPR053377">
    <property type="entry name" value="Iron_uptake_EfeM/EfeO"/>
</dbReference>
<dbReference type="InterPro" id="IPR028096">
    <property type="entry name" value="EfeO_Cupredoxin"/>
</dbReference>
<dbReference type="Proteomes" id="UP000186878">
    <property type="component" value="Unassembled WGS sequence"/>
</dbReference>
<dbReference type="InterPro" id="IPR050894">
    <property type="entry name" value="EfeM/EfeO_iron_uptake"/>
</dbReference>
<dbReference type="InterPro" id="IPR034981">
    <property type="entry name" value="Imelysin-like_EfeO/Algp7"/>
</dbReference>
<protein>
    <recommendedName>
        <fullName evidence="8">Multidrug DMT transporter permease</fullName>
    </recommendedName>
</protein>
<evidence type="ECO:0000256" key="3">
    <source>
        <dbReference type="ARBA" id="ARBA00022729"/>
    </source>
</evidence>
<organism evidence="6 7">
    <name type="scientific">Salinicola socius</name>
    <dbReference type="NCBI Taxonomy" id="404433"/>
    <lineage>
        <taxon>Bacteria</taxon>
        <taxon>Pseudomonadati</taxon>
        <taxon>Pseudomonadota</taxon>
        <taxon>Gammaproteobacteria</taxon>
        <taxon>Oceanospirillales</taxon>
        <taxon>Halomonadaceae</taxon>
        <taxon>Salinicola</taxon>
    </lineage>
</organism>
<evidence type="ECO:0000256" key="1">
    <source>
        <dbReference type="ARBA" id="ARBA00004418"/>
    </source>
</evidence>
<dbReference type="NCBIfam" id="NF041757">
    <property type="entry name" value="EfeO"/>
    <property type="match status" value="1"/>
</dbReference>
<dbReference type="AlphaFoldDB" id="A0A1Q8SRD4"/>
<evidence type="ECO:0000259" key="4">
    <source>
        <dbReference type="Pfam" id="PF09375"/>
    </source>
</evidence>
<gene>
    <name evidence="6" type="ORF">BTW07_11990</name>
</gene>
<evidence type="ECO:0000313" key="7">
    <source>
        <dbReference type="Proteomes" id="UP000186878"/>
    </source>
</evidence>
<evidence type="ECO:0000256" key="2">
    <source>
        <dbReference type="ARBA" id="ARBA00005989"/>
    </source>
</evidence>
<keyword evidence="7" id="KW-1185">Reference proteome</keyword>
<feature type="domain" description="EfeO-type cupredoxin-like" evidence="5">
    <location>
        <begin position="28"/>
        <end position="130"/>
    </location>
</feature>
<comment type="caution">
    <text evidence="6">The sequence shown here is derived from an EMBL/GenBank/DDBJ whole genome shotgun (WGS) entry which is preliminary data.</text>
</comment>
<dbReference type="InterPro" id="IPR018976">
    <property type="entry name" value="Imelysin-like"/>
</dbReference>
<dbReference type="CDD" id="cd14656">
    <property type="entry name" value="Imelysin-like_EfeO"/>
    <property type="match status" value="1"/>
</dbReference>
<proteinExistence type="inferred from homology"/>
<evidence type="ECO:0000259" key="5">
    <source>
        <dbReference type="Pfam" id="PF13473"/>
    </source>
</evidence>
<dbReference type="EMBL" id="MSDO01000017">
    <property type="protein sequence ID" value="OLO03994.1"/>
    <property type="molecule type" value="Genomic_DNA"/>
</dbReference>
<dbReference type="Gene3D" id="1.20.1420.20">
    <property type="entry name" value="M75 peptidase, HXXE motif"/>
    <property type="match status" value="1"/>
</dbReference>